<dbReference type="Proteomes" id="UP001259832">
    <property type="component" value="Unassembled WGS sequence"/>
</dbReference>
<dbReference type="AlphaFoldDB" id="A0AAD9GVU0"/>
<feature type="domain" description="RAP" evidence="2">
    <location>
        <begin position="991"/>
        <end position="1055"/>
    </location>
</feature>
<feature type="region of interest" description="Disordered" evidence="1">
    <location>
        <begin position="240"/>
        <end position="283"/>
    </location>
</feature>
<evidence type="ECO:0000313" key="3">
    <source>
        <dbReference type="EMBL" id="KAK1945707.1"/>
    </source>
</evidence>
<evidence type="ECO:0000256" key="1">
    <source>
        <dbReference type="SAM" id="MobiDB-lite"/>
    </source>
</evidence>
<evidence type="ECO:0000259" key="2">
    <source>
        <dbReference type="PROSITE" id="PS51286"/>
    </source>
</evidence>
<feature type="region of interest" description="Disordered" evidence="1">
    <location>
        <begin position="135"/>
        <end position="154"/>
    </location>
</feature>
<name>A0AAD9GVU0_9STRA</name>
<dbReference type="InterPro" id="IPR038557">
    <property type="entry name" value="RLR_C_sf"/>
</dbReference>
<dbReference type="EMBL" id="JASMQC010000004">
    <property type="protein sequence ID" value="KAK1945707.1"/>
    <property type="molecule type" value="Genomic_DNA"/>
</dbReference>
<feature type="compositionally biased region" description="Low complexity" evidence="1">
    <location>
        <begin position="263"/>
        <end position="275"/>
    </location>
</feature>
<dbReference type="Gene3D" id="2.170.150.30">
    <property type="entry name" value="RIG-I-like receptor, C-terminal regulatory domain"/>
    <property type="match status" value="1"/>
</dbReference>
<organism evidence="3 4">
    <name type="scientific">Phytophthora citrophthora</name>
    <dbReference type="NCBI Taxonomy" id="4793"/>
    <lineage>
        <taxon>Eukaryota</taxon>
        <taxon>Sar</taxon>
        <taxon>Stramenopiles</taxon>
        <taxon>Oomycota</taxon>
        <taxon>Peronosporomycetes</taxon>
        <taxon>Peronosporales</taxon>
        <taxon>Peronosporaceae</taxon>
        <taxon>Phytophthora</taxon>
    </lineage>
</organism>
<dbReference type="Pfam" id="PF04194">
    <property type="entry name" value="PDCD2_C"/>
    <property type="match status" value="1"/>
</dbReference>
<gene>
    <name evidence="3" type="ORF">P3T76_002755</name>
</gene>
<dbReference type="InterPro" id="IPR013584">
    <property type="entry name" value="RAP"/>
</dbReference>
<dbReference type="SMART" id="SM00952">
    <property type="entry name" value="RAP"/>
    <property type="match status" value="1"/>
</dbReference>
<reference evidence="3" key="1">
    <citation type="submission" date="2023-08" db="EMBL/GenBank/DDBJ databases">
        <title>Reference Genome Resource for the Citrus Pathogen Phytophthora citrophthora.</title>
        <authorList>
            <person name="Moller H."/>
            <person name="Coetzee B."/>
            <person name="Rose L.J."/>
            <person name="Van Niekerk J.M."/>
        </authorList>
    </citation>
    <scope>NUCLEOTIDE SEQUENCE</scope>
    <source>
        <strain evidence="3">STE-U-9442</strain>
    </source>
</reference>
<accession>A0AAD9GVU0</accession>
<evidence type="ECO:0000313" key="4">
    <source>
        <dbReference type="Proteomes" id="UP001259832"/>
    </source>
</evidence>
<dbReference type="GO" id="GO:0005737">
    <property type="term" value="C:cytoplasm"/>
    <property type="evidence" value="ECO:0007669"/>
    <property type="project" value="InterPro"/>
</dbReference>
<keyword evidence="4" id="KW-1185">Reference proteome</keyword>
<dbReference type="InterPro" id="IPR052815">
    <property type="entry name" value="PDCD2-like_regulator"/>
</dbReference>
<comment type="caution">
    <text evidence="3">The sequence shown here is derived from an EMBL/GenBank/DDBJ whole genome shotgun (WGS) entry which is preliminary data.</text>
</comment>
<dbReference type="InterPro" id="IPR007320">
    <property type="entry name" value="PDCD2_C"/>
</dbReference>
<dbReference type="PANTHER" id="PTHR46421:SF1">
    <property type="entry name" value="PROGRAMMED CELL DEATH PROTEIN 2-LIKE"/>
    <property type="match status" value="1"/>
</dbReference>
<dbReference type="PROSITE" id="PS51286">
    <property type="entry name" value="RAP"/>
    <property type="match status" value="1"/>
</dbReference>
<protein>
    <submittedName>
        <fullName evidence="3">Programmed cell death protein 2-like</fullName>
    </submittedName>
</protein>
<proteinExistence type="predicted"/>
<sequence>MQPSKIVSIQFLGAMDEERLVLLGTIQERQSIDNTSPYVCKAGGTPAWYANAPKEADTLTCTKCGKGLFLVAQVYAPVESDRTLYVFGCNAVACTENSGSWRVLRDQAEPAKKALAEVEVEEVTKQIDQVKLAWGSDSDDSDWSDDEDDNKTLAPAADVVDLEALLQQRDDAMKTNVKAVKSAPVVKKDEASKETASTCKHNAFPALPIEVIDEPYENYTSEHDFAHENRLLEDYMKQEEEEKSTDIGNLRTVITNSKKKKGGAAQSGGASSSSGESYEKTPAQQRHLLRFQKRISRCPLQCLRYDYGGEPLWPVVIPQNLKIPPCPGCGAERSFEMQLTPTINYFLKVDEYATADISSHKKPLNTDNVLPDAPKTVPPGGMDWLSLIVYSCSASCAQYHEEFIYVESNLPSFSSCNITLRATLLFVQHFEVTTILNLSNLHRTMRAIHARILQRTASSRRSSLPLRSPSFLSANGVPGRRNFSFSAMYPTPSESASMDDTDDKSTPRVVCGKCNATLTATKDLVFFKWRNGIHVSSATDEPLKNLFPEDSVEDANSSWKKHKMLCIKCNSQVGTLARIYSSDKVLFSASCVAVQMPENQSPLLSLSGYPSSLLSFTMWSELILMAETQPKLKNLLQIRRVDNIKDYSSDNVQLNRKLLMAKDLQELLRLVDENVFDLNHYNIRTAIDRAGRFVSTRTTRANIVALGSNDRSSTSEAPEDDLLTIPSPALFAKWSAKPTALDTKRFWKLIDETEKLVNFGIAAFKTGGSLTNLTTALMRLGVGRTSILQPVAAQTVYLAQSDKAKINAHEACMVVTAIAHLLPRESRKQEWVGESMQAASKMLLAEFADENISAEDKLRAAEILVPLSRAFLFVEMFDDDLFRKVFQEVNSGALDKVALSPLKLRVLKSKLYQVHLDCELNDRPSEFRLTRALVEECKRVFDAHQKKGKSSSFRLHRLVCTALDEIGIANETSYAAEEGYHFDVVAPKQKIAIELNPPDCYQALEPDHEDEDPKTFGFVDLKARHLELLGWTVIQLHADRFQHLETEERAMYLSMLLEIATCREQKSARK</sequence>
<dbReference type="Pfam" id="PF08373">
    <property type="entry name" value="RAP"/>
    <property type="match status" value="1"/>
</dbReference>
<dbReference type="PANTHER" id="PTHR46421">
    <property type="entry name" value="PROGRAMMED CELL DEATH PROTEIN 2-LIKE"/>
    <property type="match status" value="1"/>
</dbReference>
<feature type="compositionally biased region" description="Acidic residues" evidence="1">
    <location>
        <begin position="137"/>
        <end position="149"/>
    </location>
</feature>